<comment type="caution">
    <text evidence="1">The sequence shown here is derived from an EMBL/GenBank/DDBJ whole genome shotgun (WGS) entry which is preliminary data.</text>
</comment>
<proteinExistence type="predicted"/>
<accession>A0ABQ4M886</accession>
<name>A0ABQ4M886_9BACL</name>
<dbReference type="RefSeq" id="WP_213654106.1">
    <property type="nucleotide sequence ID" value="NZ_BOSL01000003.1"/>
</dbReference>
<dbReference type="EMBL" id="BOSL01000003">
    <property type="protein sequence ID" value="GIP52198.1"/>
    <property type="molecule type" value="Genomic_DNA"/>
</dbReference>
<dbReference type="Proteomes" id="UP000679992">
    <property type="component" value="Unassembled WGS sequence"/>
</dbReference>
<keyword evidence="2" id="KW-1185">Reference proteome</keyword>
<organism evidence="1 2">
    <name type="scientific">Paenibacillus vini</name>
    <dbReference type="NCBI Taxonomy" id="1476024"/>
    <lineage>
        <taxon>Bacteria</taxon>
        <taxon>Bacillati</taxon>
        <taxon>Bacillota</taxon>
        <taxon>Bacilli</taxon>
        <taxon>Bacillales</taxon>
        <taxon>Paenibacillaceae</taxon>
        <taxon>Paenibacillus</taxon>
    </lineage>
</organism>
<protein>
    <submittedName>
        <fullName evidence="1">Uncharacterized protein</fullName>
    </submittedName>
</protein>
<evidence type="ECO:0000313" key="1">
    <source>
        <dbReference type="EMBL" id="GIP52198.1"/>
    </source>
</evidence>
<evidence type="ECO:0000313" key="2">
    <source>
        <dbReference type="Proteomes" id="UP000679992"/>
    </source>
</evidence>
<gene>
    <name evidence="1" type="ORF">J42TS3_12330</name>
</gene>
<sequence>MLNVVDDIIFAAQDKMKRLVKEASDRQTTLERRLEIRKELTQLRRIKRRLVYTY</sequence>
<reference evidence="1 2" key="1">
    <citation type="submission" date="2021-03" db="EMBL/GenBank/DDBJ databases">
        <title>Antimicrobial resistance genes in bacteria isolated from Japanese honey, and their potential for conferring macrolide and lincosamide resistance in the American foulbrood pathogen Paenibacillus larvae.</title>
        <authorList>
            <person name="Okamoto M."/>
            <person name="Kumagai M."/>
            <person name="Kanamori H."/>
            <person name="Takamatsu D."/>
        </authorList>
    </citation>
    <scope>NUCLEOTIDE SEQUENCE [LARGE SCALE GENOMIC DNA]</scope>
    <source>
        <strain evidence="1 2">J42TS3</strain>
    </source>
</reference>